<feature type="transmembrane region" description="Helical" evidence="5">
    <location>
        <begin position="175"/>
        <end position="200"/>
    </location>
</feature>
<reference evidence="6 7" key="1">
    <citation type="submission" date="2020-04" db="EMBL/GenBank/DDBJ databases">
        <authorList>
            <person name="De Canck E."/>
        </authorList>
    </citation>
    <scope>NUCLEOTIDE SEQUENCE [LARGE SCALE GENOMIC DNA]</scope>
    <source>
        <strain evidence="6 7">LMG 6000</strain>
    </source>
</reference>
<keyword evidence="7" id="KW-1185">Reference proteome</keyword>
<evidence type="ECO:0000313" key="6">
    <source>
        <dbReference type="EMBL" id="CAB3940226.1"/>
    </source>
</evidence>
<dbReference type="GO" id="GO:0005886">
    <property type="term" value="C:plasma membrane"/>
    <property type="evidence" value="ECO:0007669"/>
    <property type="project" value="UniProtKB-SubCell"/>
</dbReference>
<evidence type="ECO:0000256" key="5">
    <source>
        <dbReference type="RuleBase" id="RU363041"/>
    </source>
</evidence>
<sequence>MPAACAGLKPYIDCPAGWRQGLLEQDVSLLVIAACLAAGGLIGFMGGVLGIGGGLIAIPALVLLMGMSQQLAQGTALIMVLPTIMMAVRKYNQQTRIDKRVALAGAAGAVVFTWVGAQMALGIDSGLLRRSFAVFLFFIALFYVWQTWRASRPAAARKPAAKGVAPVFTPRRASVLGILCGTLGGFFGVGGAVLAVPIITTVFRLPQTTAQALALSMVIPGSTIALITYSWAGQANWLVGVPLALGSLLFVPVGVKLAYRLPERKLRACFALMLFATVALLAFES</sequence>
<dbReference type="AlphaFoldDB" id="A0A6S7FB96"/>
<dbReference type="PANTHER" id="PTHR43701">
    <property type="entry name" value="MEMBRANE TRANSPORTER PROTEIN MJ0441-RELATED"/>
    <property type="match status" value="1"/>
</dbReference>
<keyword evidence="5" id="KW-1003">Cell membrane</keyword>
<feature type="transmembrane region" description="Helical" evidence="5">
    <location>
        <begin position="127"/>
        <end position="145"/>
    </location>
</feature>
<name>A0A6S7FB96_9BURK</name>
<protein>
    <recommendedName>
        <fullName evidence="5">Probable membrane transporter protein</fullName>
    </recommendedName>
</protein>
<feature type="transmembrane region" description="Helical" evidence="5">
    <location>
        <begin position="31"/>
        <end position="64"/>
    </location>
</feature>
<dbReference type="Proteomes" id="UP000494183">
    <property type="component" value="Unassembled WGS sequence"/>
</dbReference>
<accession>A0A6S7FB96</accession>
<evidence type="ECO:0000256" key="3">
    <source>
        <dbReference type="ARBA" id="ARBA00022989"/>
    </source>
</evidence>
<comment type="similarity">
    <text evidence="5">Belongs to the 4-toluene sulfonate uptake permease (TSUP) (TC 2.A.102) family.</text>
</comment>
<evidence type="ECO:0000313" key="7">
    <source>
        <dbReference type="Proteomes" id="UP000494183"/>
    </source>
</evidence>
<gene>
    <name evidence="6" type="ORF">LMG6000_06427</name>
</gene>
<keyword evidence="2 5" id="KW-0812">Transmembrane</keyword>
<feature type="transmembrane region" description="Helical" evidence="5">
    <location>
        <begin position="266"/>
        <end position="283"/>
    </location>
</feature>
<dbReference type="Pfam" id="PF01925">
    <property type="entry name" value="TauE"/>
    <property type="match status" value="1"/>
</dbReference>
<dbReference type="InterPro" id="IPR002781">
    <property type="entry name" value="TM_pro_TauE-like"/>
</dbReference>
<organism evidence="6 7">
    <name type="scientific">Achromobacter insolitus</name>
    <dbReference type="NCBI Taxonomy" id="217204"/>
    <lineage>
        <taxon>Bacteria</taxon>
        <taxon>Pseudomonadati</taxon>
        <taxon>Pseudomonadota</taxon>
        <taxon>Betaproteobacteria</taxon>
        <taxon>Burkholderiales</taxon>
        <taxon>Alcaligenaceae</taxon>
        <taxon>Achromobacter</taxon>
    </lineage>
</organism>
<keyword evidence="3 5" id="KW-1133">Transmembrane helix</keyword>
<proteinExistence type="inferred from homology"/>
<evidence type="ECO:0000256" key="2">
    <source>
        <dbReference type="ARBA" id="ARBA00022692"/>
    </source>
</evidence>
<feature type="transmembrane region" description="Helical" evidence="5">
    <location>
        <begin position="237"/>
        <end position="259"/>
    </location>
</feature>
<evidence type="ECO:0000256" key="4">
    <source>
        <dbReference type="ARBA" id="ARBA00023136"/>
    </source>
</evidence>
<comment type="subcellular location">
    <subcellularLocation>
        <location evidence="5">Cell membrane</location>
        <topology evidence="5">Multi-pass membrane protein</topology>
    </subcellularLocation>
    <subcellularLocation>
        <location evidence="1">Membrane</location>
        <topology evidence="1">Multi-pass membrane protein</topology>
    </subcellularLocation>
</comment>
<dbReference type="EMBL" id="CADILH010000017">
    <property type="protein sequence ID" value="CAB3940226.1"/>
    <property type="molecule type" value="Genomic_DNA"/>
</dbReference>
<feature type="transmembrane region" description="Helical" evidence="5">
    <location>
        <begin position="101"/>
        <end position="120"/>
    </location>
</feature>
<evidence type="ECO:0000256" key="1">
    <source>
        <dbReference type="ARBA" id="ARBA00004141"/>
    </source>
</evidence>
<feature type="transmembrane region" description="Helical" evidence="5">
    <location>
        <begin position="71"/>
        <end position="89"/>
    </location>
</feature>
<dbReference type="PANTHER" id="PTHR43701:SF2">
    <property type="entry name" value="MEMBRANE TRANSPORTER PROTEIN YJNA-RELATED"/>
    <property type="match status" value="1"/>
</dbReference>
<dbReference type="InterPro" id="IPR051598">
    <property type="entry name" value="TSUP/Inactive_protease-like"/>
</dbReference>
<keyword evidence="4 5" id="KW-0472">Membrane</keyword>